<feature type="compositionally biased region" description="Polar residues" evidence="1">
    <location>
        <begin position="120"/>
        <end position="131"/>
    </location>
</feature>
<dbReference type="EMBL" id="CAJPVJ010002450">
    <property type="protein sequence ID" value="CAG2166311.1"/>
    <property type="molecule type" value="Genomic_DNA"/>
</dbReference>
<feature type="compositionally biased region" description="Polar residues" evidence="1">
    <location>
        <begin position="720"/>
        <end position="731"/>
    </location>
</feature>
<dbReference type="Proteomes" id="UP000728032">
    <property type="component" value="Unassembled WGS sequence"/>
</dbReference>
<sequence length="731" mass="75095">MDKVSEFLKVAENVGIDKGEIPDLTKAPSSLLDALEQHLAQLEGKKGQSSTSQPTNGTTANGSVPSDSFNGAVKDPESASVMKALEEEERMLNQLKEKHMQDKDGGGAKANNPFLAMSPTAESKTSPTADKSQGLLDFFNDSHDSTPISTNRALPTGPPHAGKASDDLLFLTSANPFADILNAAISNAPPMTQTPFGTSMAPVMGQPPQQQSMGQPSMVPRIQSTGPFNGMPTNGGNMFASEDGFAAAFGKSDTTSASVSDQRTDTLAMPTGVDDPNLSASPSPTHEVIRGAGTTPILAVPDHGFGEDSGIDDSNNSRGNSPLPSAAISAPPPSGESSPFGHHFETNAFPTTFEETGHSAKSGPPVRPPAPHEAPMAAAPTRPPPPSGANIEGFEESSADFGDQSSAVGFPPGAAFPMFGNIPFAALDPNQQQFIIQQQLLFQQQQRAAMGSSPQMAAKPAKKASAFEDLDFAMRETMTKPQKPVGPQANQSSTSPPSAAPPGLVYVPPGTAPPAGYVAMPGMPSYGIATGAVAGLTASEGFDAFGDVLQPQLMAAKMGQTVQMAPQITPNTTTTANANQSLFKGDLDSSLASLAQNLDINGPKGSFKKPGQQFSSPKNTIKTGAPVQPQQMPGWNAGQQMGAWSGAGGGVPLAGQQPAMIPAGGQWAAAGVQPMIPNAMAYGVQMRPGMVPGMPPVGAGLPGAVQVLPNPGQRPVNPGLASTQSDPFGAL</sequence>
<gene>
    <name evidence="3" type="ORF">ONB1V03_LOCUS5835</name>
</gene>
<protein>
    <recommendedName>
        <fullName evidence="2">AP180 N-terminal homology (ANTH) domain-containing protein</fullName>
    </recommendedName>
</protein>
<evidence type="ECO:0000313" key="3">
    <source>
        <dbReference type="EMBL" id="CAD7646636.1"/>
    </source>
</evidence>
<dbReference type="Pfam" id="PF07651">
    <property type="entry name" value="ANTH"/>
    <property type="match status" value="1"/>
</dbReference>
<dbReference type="EMBL" id="OC917275">
    <property type="protein sequence ID" value="CAD7646636.1"/>
    <property type="molecule type" value="Genomic_DNA"/>
</dbReference>
<feature type="region of interest" description="Disordered" evidence="1">
    <location>
        <begin position="253"/>
        <end position="284"/>
    </location>
</feature>
<dbReference type="SUPFAM" id="SSF89009">
    <property type="entry name" value="GAT-like domain"/>
    <property type="match status" value="1"/>
</dbReference>
<feature type="region of interest" description="Disordered" evidence="1">
    <location>
        <begin position="296"/>
        <end position="409"/>
    </location>
</feature>
<dbReference type="AlphaFoldDB" id="A0A7R9QIZ4"/>
<organism evidence="3">
    <name type="scientific">Oppiella nova</name>
    <dbReference type="NCBI Taxonomy" id="334625"/>
    <lineage>
        <taxon>Eukaryota</taxon>
        <taxon>Metazoa</taxon>
        <taxon>Ecdysozoa</taxon>
        <taxon>Arthropoda</taxon>
        <taxon>Chelicerata</taxon>
        <taxon>Arachnida</taxon>
        <taxon>Acari</taxon>
        <taxon>Acariformes</taxon>
        <taxon>Sarcoptiformes</taxon>
        <taxon>Oribatida</taxon>
        <taxon>Brachypylina</taxon>
        <taxon>Oppioidea</taxon>
        <taxon>Oppiidae</taxon>
        <taxon>Oppiella</taxon>
    </lineage>
</organism>
<name>A0A7R9QIZ4_9ACAR</name>
<feature type="domain" description="AP180 N-terminal homology (ANTH)" evidence="2">
    <location>
        <begin position="1"/>
        <end position="40"/>
    </location>
</feature>
<keyword evidence="4" id="KW-1185">Reference proteome</keyword>
<dbReference type="InterPro" id="IPR014712">
    <property type="entry name" value="ANTH_dom_sf"/>
</dbReference>
<reference evidence="3" key="1">
    <citation type="submission" date="2020-11" db="EMBL/GenBank/DDBJ databases">
        <authorList>
            <person name="Tran Van P."/>
        </authorList>
    </citation>
    <scope>NUCLEOTIDE SEQUENCE</scope>
</reference>
<dbReference type="GO" id="GO:0030136">
    <property type="term" value="C:clathrin-coated vesicle"/>
    <property type="evidence" value="ECO:0007669"/>
    <property type="project" value="InterPro"/>
</dbReference>
<dbReference type="Gene3D" id="1.20.58.150">
    <property type="entry name" value="ANTH domain"/>
    <property type="match status" value="1"/>
</dbReference>
<dbReference type="GO" id="GO:0005545">
    <property type="term" value="F:1-phosphatidylinositol binding"/>
    <property type="evidence" value="ECO:0007669"/>
    <property type="project" value="InterPro"/>
</dbReference>
<evidence type="ECO:0000313" key="4">
    <source>
        <dbReference type="Proteomes" id="UP000728032"/>
    </source>
</evidence>
<evidence type="ECO:0000256" key="1">
    <source>
        <dbReference type="SAM" id="MobiDB-lite"/>
    </source>
</evidence>
<feature type="compositionally biased region" description="Polar residues" evidence="1">
    <location>
        <begin position="47"/>
        <end position="69"/>
    </location>
</feature>
<accession>A0A7R9QIZ4</accession>
<dbReference type="InterPro" id="IPR011417">
    <property type="entry name" value="ANTH_dom"/>
</dbReference>
<feature type="region of interest" description="Disordered" evidence="1">
    <location>
        <begin position="480"/>
        <end position="502"/>
    </location>
</feature>
<proteinExistence type="predicted"/>
<dbReference type="GO" id="GO:0030276">
    <property type="term" value="F:clathrin binding"/>
    <property type="evidence" value="ECO:0007669"/>
    <property type="project" value="InterPro"/>
</dbReference>
<feature type="region of interest" description="Disordered" evidence="1">
    <location>
        <begin position="708"/>
        <end position="731"/>
    </location>
</feature>
<feature type="region of interest" description="Disordered" evidence="1">
    <location>
        <begin position="38"/>
        <end position="161"/>
    </location>
</feature>
<feature type="compositionally biased region" description="Basic and acidic residues" evidence="1">
    <location>
        <begin position="95"/>
        <end position="106"/>
    </location>
</feature>
<dbReference type="GO" id="GO:0048268">
    <property type="term" value="P:clathrin coat assembly"/>
    <property type="evidence" value="ECO:0007669"/>
    <property type="project" value="InterPro"/>
</dbReference>
<evidence type="ECO:0000259" key="2">
    <source>
        <dbReference type="Pfam" id="PF07651"/>
    </source>
</evidence>
<feature type="compositionally biased region" description="Low complexity" evidence="1">
    <location>
        <begin position="321"/>
        <end position="339"/>
    </location>
</feature>